<proteinExistence type="predicted"/>
<keyword evidence="5" id="KW-1185">Reference proteome</keyword>
<organism evidence="4 5">
    <name type="scientific">Pseudonocardia humida</name>
    <dbReference type="NCBI Taxonomy" id="2800819"/>
    <lineage>
        <taxon>Bacteria</taxon>
        <taxon>Bacillati</taxon>
        <taxon>Actinomycetota</taxon>
        <taxon>Actinomycetes</taxon>
        <taxon>Pseudonocardiales</taxon>
        <taxon>Pseudonocardiaceae</taxon>
        <taxon>Pseudonocardia</taxon>
    </lineage>
</organism>
<keyword evidence="2" id="KW-0472">Membrane</keyword>
<dbReference type="EMBL" id="JAGSOV010000053">
    <property type="protein sequence ID" value="MCO1658283.1"/>
    <property type="molecule type" value="Genomic_DNA"/>
</dbReference>
<accession>A0ABT1A5J3</accession>
<protein>
    <submittedName>
        <fullName evidence="4">Uncharacterized protein</fullName>
    </submittedName>
</protein>
<feature type="signal peptide" evidence="3">
    <location>
        <begin position="1"/>
        <end position="29"/>
    </location>
</feature>
<keyword evidence="2" id="KW-1133">Transmembrane helix</keyword>
<keyword evidence="3" id="KW-0732">Signal</keyword>
<feature type="region of interest" description="Disordered" evidence="1">
    <location>
        <begin position="670"/>
        <end position="730"/>
    </location>
</feature>
<evidence type="ECO:0000313" key="5">
    <source>
        <dbReference type="Proteomes" id="UP001165283"/>
    </source>
</evidence>
<dbReference type="Proteomes" id="UP001165283">
    <property type="component" value="Unassembled WGS sequence"/>
</dbReference>
<evidence type="ECO:0000256" key="3">
    <source>
        <dbReference type="SAM" id="SignalP"/>
    </source>
</evidence>
<feature type="transmembrane region" description="Helical" evidence="2">
    <location>
        <begin position="151"/>
        <end position="172"/>
    </location>
</feature>
<name>A0ABT1A5J3_9PSEU</name>
<keyword evidence="2" id="KW-0812">Transmembrane</keyword>
<dbReference type="PROSITE" id="PS51257">
    <property type="entry name" value="PROKAR_LIPOPROTEIN"/>
    <property type="match status" value="1"/>
</dbReference>
<comment type="caution">
    <text evidence="4">The sequence shown here is derived from an EMBL/GenBank/DDBJ whole genome shotgun (WGS) entry which is preliminary data.</text>
</comment>
<feature type="compositionally biased region" description="Low complexity" evidence="1">
    <location>
        <begin position="670"/>
        <end position="679"/>
    </location>
</feature>
<evidence type="ECO:0000256" key="1">
    <source>
        <dbReference type="SAM" id="MobiDB-lite"/>
    </source>
</evidence>
<feature type="chain" id="PRO_5047410804" evidence="3">
    <location>
        <begin position="30"/>
        <end position="730"/>
    </location>
</feature>
<evidence type="ECO:0000256" key="2">
    <source>
        <dbReference type="SAM" id="Phobius"/>
    </source>
</evidence>
<sequence>MLPARARSRAVAALLGVLAFGVLLSGCSAATPLCDQAATLLAQGRPLDAMALYARADAQDEGNCAGNGISAAGERIGQAAAEEARGAAAEQVGDTAAAAAAYQAALDLNAGDARAAAGLVRLGQPAGTPPPAQIPPLPQPVEPTGWWRAEWPLLVGAGLLALALLAAGYALVSGFAVRRKVAAVPAAAPAPVAETAADRSEIEALRRRADGAADVLAERCTALEGGVARLEATIARRDRLLEVLAGQLSGPPAVGVQREQLFVAPQRPEGAPGEGSGVVDVQLVAVSTADGTRRTIAHRVRWTPPDDRTAAALVARLGTDPIALVDVLATGTVTPAWARSTELWLLPPASRLAADLGLDTGTAAEPGPGSLEALVSGGAIRTGQLTRLTAETAPPFAPDASVAFLARLVTVFVGGSWTNASLTSEAHEAASEIAAAALEAATGLADPVSTGSTGRTPSPPAELDRILGRPTGPVPGPRPPAPVTVRVVAAPPRADDRRPDGPVAEGGVLRLRTTYRIDRVEVDAVGVLRALGRPASDAARTLVANPADDDAVEAFRAAVRPTGDRAGGPALGCDVLAVGDDEIGFTYRVGTARLDVAALLAGSAELTRAFAEQVGSVRSGGDRRPFDAALRETVRPEHLGAIAAGLPGRSPVLVMEAGRRDAVDTRYAPAGEAPAPAAGSDAHNGADMYQALAVNRAQPAEPDSRPAARRRRTAGPAPRREPNGSGGPGR</sequence>
<reference evidence="4" key="1">
    <citation type="submission" date="2021-04" db="EMBL/GenBank/DDBJ databases">
        <title>Pseudonocardia sp. nov., isolated from sandy soil of mangrove forest.</title>
        <authorList>
            <person name="Zan Z."/>
            <person name="Huang R."/>
            <person name="Liu W."/>
        </authorList>
    </citation>
    <scope>NUCLEOTIDE SEQUENCE</scope>
    <source>
        <strain evidence="4">S2-4</strain>
    </source>
</reference>
<evidence type="ECO:0000313" key="4">
    <source>
        <dbReference type="EMBL" id="MCO1658283.1"/>
    </source>
</evidence>
<gene>
    <name evidence="4" type="ORF">KDL28_24785</name>
</gene>